<evidence type="ECO:0000259" key="1">
    <source>
        <dbReference type="Pfam" id="PF13456"/>
    </source>
</evidence>
<dbReference type="GO" id="GO:0003676">
    <property type="term" value="F:nucleic acid binding"/>
    <property type="evidence" value="ECO:0007669"/>
    <property type="project" value="InterPro"/>
</dbReference>
<protein>
    <recommendedName>
        <fullName evidence="1">RNase H type-1 domain-containing protein</fullName>
    </recommendedName>
</protein>
<proteinExistence type="predicted"/>
<dbReference type="PANTHER" id="PTHR47074">
    <property type="entry name" value="BNAC02G40300D PROTEIN"/>
    <property type="match status" value="1"/>
</dbReference>
<keyword evidence="3" id="KW-1185">Reference proteome</keyword>
<dbReference type="InterPro" id="IPR052929">
    <property type="entry name" value="RNase_H-like_EbsB-rel"/>
</dbReference>
<gene>
    <name evidence="2" type="ORF">Cgig2_003231</name>
</gene>
<name>A0A9Q1JTK1_9CARY</name>
<dbReference type="InterPro" id="IPR002156">
    <property type="entry name" value="RNaseH_domain"/>
</dbReference>
<dbReference type="CDD" id="cd06222">
    <property type="entry name" value="RNase_H_like"/>
    <property type="match status" value="1"/>
</dbReference>
<dbReference type="OrthoDB" id="1717299at2759"/>
<evidence type="ECO:0000313" key="3">
    <source>
        <dbReference type="Proteomes" id="UP001153076"/>
    </source>
</evidence>
<dbReference type="PANTHER" id="PTHR47074:SF11">
    <property type="entry name" value="REVERSE TRANSCRIPTASE-LIKE PROTEIN"/>
    <property type="match status" value="1"/>
</dbReference>
<dbReference type="InterPro" id="IPR044730">
    <property type="entry name" value="RNase_H-like_dom_plant"/>
</dbReference>
<dbReference type="Proteomes" id="UP001153076">
    <property type="component" value="Unassembled WGS sequence"/>
</dbReference>
<organism evidence="2 3">
    <name type="scientific">Carnegiea gigantea</name>
    <dbReference type="NCBI Taxonomy" id="171969"/>
    <lineage>
        <taxon>Eukaryota</taxon>
        <taxon>Viridiplantae</taxon>
        <taxon>Streptophyta</taxon>
        <taxon>Embryophyta</taxon>
        <taxon>Tracheophyta</taxon>
        <taxon>Spermatophyta</taxon>
        <taxon>Magnoliopsida</taxon>
        <taxon>eudicotyledons</taxon>
        <taxon>Gunneridae</taxon>
        <taxon>Pentapetalae</taxon>
        <taxon>Caryophyllales</taxon>
        <taxon>Cactineae</taxon>
        <taxon>Cactaceae</taxon>
        <taxon>Cactoideae</taxon>
        <taxon>Echinocereeae</taxon>
        <taxon>Carnegiea</taxon>
    </lineage>
</organism>
<dbReference type="Pfam" id="PF13456">
    <property type="entry name" value="RVT_3"/>
    <property type="match status" value="1"/>
</dbReference>
<sequence length="371" mass="42726">MFRQIRKLEQQLGWQRDVISHRETLGQIREWRKREEILWWQQARTDNLKYGDANIRWFHTRANMRRVTNSIQYLVDDNGTHLSGDAVWDVIIRGSQWLVGDGRSLNIWDNRWLPRPNYFRPITSHKEAFTCSKVSDLIDHNNVCWRESLVRDIFLLYDAGCILSIPLCSSSSEDKLIWHYHTQSIFSVKSTYHMLIDDSHTNQAGFSSTAKDTWKMLWKCVVPPESNCLDGGLVLGYYQRLPILQKGSQVLLWHALFMAMQKCQTSMLSLNVLWLSRFGMDVTPAQGCMKRNYDGGNMGKTTYGWGFVLRNHLGDIELAGAQHGPGFAGSLIEEARSCSYGLKCDLEMGVCNIIVEGDCLVLFQMLRFGSI</sequence>
<evidence type="ECO:0000313" key="2">
    <source>
        <dbReference type="EMBL" id="KAJ8430789.1"/>
    </source>
</evidence>
<reference evidence="2" key="1">
    <citation type="submission" date="2022-04" db="EMBL/GenBank/DDBJ databases">
        <title>Carnegiea gigantea Genome sequencing and assembly v2.</title>
        <authorList>
            <person name="Copetti D."/>
            <person name="Sanderson M.J."/>
            <person name="Burquez A."/>
            <person name="Wojciechowski M.F."/>
        </authorList>
    </citation>
    <scope>NUCLEOTIDE SEQUENCE</scope>
    <source>
        <strain evidence="2">SGP5-SGP5p</strain>
        <tissue evidence="2">Aerial part</tissue>
    </source>
</reference>
<comment type="caution">
    <text evidence="2">The sequence shown here is derived from an EMBL/GenBank/DDBJ whole genome shotgun (WGS) entry which is preliminary data.</text>
</comment>
<dbReference type="EMBL" id="JAKOGI010000754">
    <property type="protein sequence ID" value="KAJ8430789.1"/>
    <property type="molecule type" value="Genomic_DNA"/>
</dbReference>
<accession>A0A9Q1JTK1</accession>
<dbReference type="GO" id="GO:0004523">
    <property type="term" value="F:RNA-DNA hybrid ribonuclease activity"/>
    <property type="evidence" value="ECO:0007669"/>
    <property type="project" value="InterPro"/>
</dbReference>
<feature type="domain" description="RNase H type-1" evidence="1">
    <location>
        <begin position="292"/>
        <end position="367"/>
    </location>
</feature>
<dbReference type="AlphaFoldDB" id="A0A9Q1JTK1"/>